<dbReference type="Gene3D" id="3.60.15.10">
    <property type="entry name" value="Ribonuclease Z/Hydroxyacylglutathione hydrolase-like"/>
    <property type="match status" value="1"/>
</dbReference>
<evidence type="ECO:0000256" key="5">
    <source>
        <dbReference type="ARBA" id="ARBA00023136"/>
    </source>
</evidence>
<dbReference type="Proteomes" id="UP000239539">
    <property type="component" value="Unassembled WGS sequence"/>
</dbReference>
<organism evidence="8 9">
    <name type="scientific">Alteromonas gracilis</name>
    <dbReference type="NCBI Taxonomy" id="1479524"/>
    <lineage>
        <taxon>Bacteria</taxon>
        <taxon>Pseudomonadati</taxon>
        <taxon>Pseudomonadota</taxon>
        <taxon>Gammaproteobacteria</taxon>
        <taxon>Alteromonadales</taxon>
        <taxon>Alteromonadaceae</taxon>
        <taxon>Alteromonas/Salinimonas group</taxon>
        <taxon>Alteromonas</taxon>
    </lineage>
</organism>
<keyword evidence="9" id="KW-1185">Reference proteome</keyword>
<dbReference type="InterPro" id="IPR036866">
    <property type="entry name" value="RibonucZ/Hydroxyglut_hydro"/>
</dbReference>
<evidence type="ECO:0000256" key="1">
    <source>
        <dbReference type="ARBA" id="ARBA00004651"/>
    </source>
</evidence>
<dbReference type="Pfam" id="PF03772">
    <property type="entry name" value="Competence"/>
    <property type="match status" value="1"/>
</dbReference>
<dbReference type="NCBIfam" id="TIGR00360">
    <property type="entry name" value="ComEC_N-term"/>
    <property type="match status" value="1"/>
</dbReference>
<keyword evidence="5 6" id="KW-0472">Membrane</keyword>
<evidence type="ECO:0000256" key="4">
    <source>
        <dbReference type="ARBA" id="ARBA00022989"/>
    </source>
</evidence>
<feature type="transmembrane region" description="Helical" evidence="6">
    <location>
        <begin position="306"/>
        <end position="329"/>
    </location>
</feature>
<feature type="transmembrane region" description="Helical" evidence="6">
    <location>
        <begin position="28"/>
        <end position="48"/>
    </location>
</feature>
<feature type="transmembrane region" description="Helical" evidence="6">
    <location>
        <begin position="492"/>
        <end position="515"/>
    </location>
</feature>
<evidence type="ECO:0000313" key="8">
    <source>
        <dbReference type="EMBL" id="PRO69015.1"/>
    </source>
</evidence>
<dbReference type="InterPro" id="IPR035681">
    <property type="entry name" value="ComA-like_MBL"/>
</dbReference>
<dbReference type="InterPro" id="IPR004797">
    <property type="entry name" value="Competence_ComEC/Rec2"/>
</dbReference>
<feature type="transmembrane region" description="Helical" evidence="6">
    <location>
        <begin position="457"/>
        <end position="480"/>
    </location>
</feature>
<gene>
    <name evidence="8" type="ORF">C6Y39_10695</name>
</gene>
<keyword evidence="2" id="KW-1003">Cell membrane</keyword>
<feature type="transmembrane region" description="Helical" evidence="6">
    <location>
        <begin position="581"/>
        <end position="599"/>
    </location>
</feature>
<feature type="domain" description="Metallo-beta-lactamase" evidence="7">
    <location>
        <begin position="615"/>
        <end position="774"/>
    </location>
</feature>
<feature type="transmembrane region" description="Helical" evidence="6">
    <location>
        <begin position="552"/>
        <end position="574"/>
    </location>
</feature>
<dbReference type="InterPro" id="IPR004477">
    <property type="entry name" value="ComEC_N"/>
</dbReference>
<feature type="transmembrane region" description="Helical" evidence="6">
    <location>
        <begin position="384"/>
        <end position="403"/>
    </location>
</feature>
<dbReference type="SMART" id="SM00849">
    <property type="entry name" value="Lactamase_B"/>
    <property type="match status" value="1"/>
</dbReference>
<feature type="transmembrane region" description="Helical" evidence="6">
    <location>
        <begin position="433"/>
        <end position="450"/>
    </location>
</feature>
<evidence type="ECO:0000313" key="9">
    <source>
        <dbReference type="Proteomes" id="UP000239539"/>
    </source>
</evidence>
<dbReference type="SUPFAM" id="SSF56281">
    <property type="entry name" value="Metallo-hydrolase/oxidoreductase"/>
    <property type="match status" value="1"/>
</dbReference>
<accession>A0ABX5CQX3</accession>
<keyword evidence="3 6" id="KW-0812">Transmembrane</keyword>
<evidence type="ECO:0000256" key="3">
    <source>
        <dbReference type="ARBA" id="ARBA00022692"/>
    </source>
</evidence>
<feature type="transmembrane region" description="Helical" evidence="6">
    <location>
        <begin position="360"/>
        <end position="378"/>
    </location>
</feature>
<feature type="transmembrane region" description="Helical" evidence="6">
    <location>
        <begin position="60"/>
        <end position="88"/>
    </location>
</feature>
<dbReference type="RefSeq" id="WP_105931231.1">
    <property type="nucleotide sequence ID" value="NZ_PVNO01000025.1"/>
</dbReference>
<name>A0ABX5CQX3_9ALTE</name>
<dbReference type="CDD" id="cd07731">
    <property type="entry name" value="ComA-like_MBL-fold"/>
    <property type="match status" value="1"/>
</dbReference>
<dbReference type="InterPro" id="IPR052159">
    <property type="entry name" value="Competence_DNA_uptake"/>
</dbReference>
<dbReference type="InterPro" id="IPR001279">
    <property type="entry name" value="Metallo-B-lactamas"/>
</dbReference>
<sequence>MVNSITIWLSCFCAGAISAVFWRELPSTQSMAVMLASLVVTSSIILFYQNHGSIAGQAVMEVLLCLAINGLFVGVLWVASLGHFYYAWQLPQHKIQQDVTIVGRVISGGCVSDDLLNGQDYHQYTVAIQSVDGQSTREFLNPPFFKALLFAGLKFKVRLSHSHYRAENHGVTSHSFTFRRSDDESLPKKAKASCLHDGDVFTAVAKLKPAYGVANPVGFSRQQYLVSQFIYATGYIKALHIERTFHKHSHRNELADWLSFLSLTHHSWWSALLLGNKTHFTQNDWILLQRTGTGHLFSISGMHLSIVAGVCLLVFVPFIFILVQIFELLRTLRRFASLQVVGFYAYKTQHKGCLFGLKNTGLRVWVLVCVIAVCYLYALLSGMALPVVRALLLLTLGCLLTIFKVAWRSVNIGLAMLALCLLLFPFSVLNASFYLSIGAVICIWFFINTLSIQREPWYFAIIKLQLALTVIMMPLTTIWFGNVSVVSLVANLLALPVITLLLPICLISLLISYYFSTFFVGNFAVEVLKWSDYLFGYLLSLLAFLSDLDLSAFTLFIDTSSALCFLGAIILFCLPYWRFKRLCIVLLSLPLGTSLIQWLPPNDEIWALHVLDAGQASAITVTKGDRAIIIDSGAQFRGIAMTATQHLFPLLENLKVKHVDHVIHTHSDNDHAGGLSTVMAHPIAGNATFYSPTFGCERDTMFDWQGLTISFLWPLKGNDQDNNAMSCVVRIAAQSGSVLIPGDIEKESEYALITKELAGGTSALNADILIAPHHGSKTSSTDIFIKHVAPKAVIYTQGYENRWKFPALNVVERYKQHNVQQYLTSSEGYTLVTFRKGSFEVNTLRGDLKKRWYLKGKPPRHL</sequence>
<evidence type="ECO:0000259" key="7">
    <source>
        <dbReference type="SMART" id="SM00849"/>
    </source>
</evidence>
<comment type="subcellular location">
    <subcellularLocation>
        <location evidence="1">Cell membrane</location>
        <topology evidence="1">Multi-pass membrane protein</topology>
    </subcellularLocation>
</comment>
<proteinExistence type="predicted"/>
<dbReference type="EMBL" id="PVNO01000025">
    <property type="protein sequence ID" value="PRO69015.1"/>
    <property type="molecule type" value="Genomic_DNA"/>
</dbReference>
<comment type="caution">
    <text evidence="8">The sequence shown here is derived from an EMBL/GenBank/DDBJ whole genome shotgun (WGS) entry which is preliminary data.</text>
</comment>
<keyword evidence="4 6" id="KW-1133">Transmembrane helix</keyword>
<reference evidence="9" key="1">
    <citation type="journal article" date="2020" name="Int. J. Syst. Evol. Microbiol.">
        <title>Alteromonas alba sp. nov., a marine bacterium isolated from the seawater of the West Pacific Ocean.</title>
        <authorList>
            <person name="Sun C."/>
            <person name="Wu Y.-H."/>
            <person name="Xamxidin M."/>
            <person name="Cheng H."/>
            <person name="Xu X.-W."/>
        </authorList>
    </citation>
    <scope>NUCLEOTIDE SEQUENCE [LARGE SCALE GENOMIC DNA]</scope>
    <source>
        <strain evidence="9">9a2</strain>
    </source>
</reference>
<dbReference type="Pfam" id="PF00753">
    <property type="entry name" value="Lactamase_B"/>
    <property type="match status" value="1"/>
</dbReference>
<dbReference type="PANTHER" id="PTHR30619:SF1">
    <property type="entry name" value="RECOMBINATION PROTEIN 2"/>
    <property type="match status" value="1"/>
</dbReference>
<dbReference type="PANTHER" id="PTHR30619">
    <property type="entry name" value="DNA INTERNALIZATION/COMPETENCE PROTEIN COMEC/REC2"/>
    <property type="match status" value="1"/>
</dbReference>
<protein>
    <submittedName>
        <fullName evidence="8">DNA internalization-related competence protein ComEC/Rec2</fullName>
    </submittedName>
</protein>
<evidence type="ECO:0000256" key="6">
    <source>
        <dbReference type="SAM" id="Phobius"/>
    </source>
</evidence>
<dbReference type="NCBIfam" id="TIGR00361">
    <property type="entry name" value="ComEC_Rec2"/>
    <property type="match status" value="1"/>
</dbReference>
<feature type="transmembrane region" description="Helical" evidence="6">
    <location>
        <begin position="527"/>
        <end position="546"/>
    </location>
</feature>
<evidence type="ECO:0000256" key="2">
    <source>
        <dbReference type="ARBA" id="ARBA00022475"/>
    </source>
</evidence>
<feature type="transmembrane region" description="Helical" evidence="6">
    <location>
        <begin position="410"/>
        <end position="427"/>
    </location>
</feature>